<dbReference type="Proteomes" id="UP000641932">
    <property type="component" value="Unassembled WGS sequence"/>
</dbReference>
<dbReference type="CDD" id="cd07951">
    <property type="entry name" value="ED_3B_N_AMMECR1"/>
    <property type="match status" value="1"/>
</dbReference>
<dbReference type="RefSeq" id="WP_189133049.1">
    <property type="nucleotide sequence ID" value="NZ_BMMS01000016.1"/>
</dbReference>
<evidence type="ECO:0008006" key="3">
    <source>
        <dbReference type="Google" id="ProtNLM"/>
    </source>
</evidence>
<reference evidence="1" key="2">
    <citation type="submission" date="2020-09" db="EMBL/GenBank/DDBJ databases">
        <authorList>
            <person name="Sun Q."/>
            <person name="Zhou Y."/>
        </authorList>
    </citation>
    <scope>NUCLEOTIDE SEQUENCE</scope>
    <source>
        <strain evidence="1">CGMCC 4.7201</strain>
    </source>
</reference>
<reference evidence="1" key="1">
    <citation type="journal article" date="2014" name="Int. J. Syst. Evol. Microbiol.">
        <title>Complete genome sequence of Corynebacterium casei LMG S-19264T (=DSM 44701T), isolated from a smear-ripened cheese.</title>
        <authorList>
            <consortium name="US DOE Joint Genome Institute (JGI-PGF)"/>
            <person name="Walter F."/>
            <person name="Albersmeier A."/>
            <person name="Kalinowski J."/>
            <person name="Ruckert C."/>
        </authorList>
    </citation>
    <scope>NUCLEOTIDE SEQUENCE</scope>
    <source>
        <strain evidence="1">CGMCC 4.7201</strain>
    </source>
</reference>
<organism evidence="1 2">
    <name type="scientific">Wenjunlia tyrosinilytica</name>
    <dbReference type="NCBI Taxonomy" id="1544741"/>
    <lineage>
        <taxon>Bacteria</taxon>
        <taxon>Bacillati</taxon>
        <taxon>Actinomycetota</taxon>
        <taxon>Actinomycetes</taxon>
        <taxon>Kitasatosporales</taxon>
        <taxon>Streptomycetaceae</taxon>
        <taxon>Wenjunlia</taxon>
    </lineage>
</organism>
<dbReference type="AlphaFoldDB" id="A0A917ZRR8"/>
<evidence type="ECO:0000313" key="2">
    <source>
        <dbReference type="Proteomes" id="UP000641932"/>
    </source>
</evidence>
<dbReference type="EMBL" id="BMMS01000016">
    <property type="protein sequence ID" value="GGO91493.1"/>
    <property type="molecule type" value="Genomic_DNA"/>
</dbReference>
<gene>
    <name evidence="1" type="ORF">GCM10012280_39510</name>
</gene>
<proteinExistence type="predicted"/>
<comment type="caution">
    <text evidence="1">The sequence shown here is derived from an EMBL/GenBank/DDBJ whole genome shotgun (WGS) entry which is preliminary data.</text>
</comment>
<sequence length="237" mass="23980">MLVAAAVCPAPPMLVPEVAAGAAPELDSLREACAEAVEGLAASGAERLVVVGPVEEDGSGMHDQGAVGSFHAFGVDLEVTLGPPMETAPARPLPPALAIGAWLLRESGWSAGPCQGLGVGEPFDPSECVRVGHDLAAAKERLALLVMGDGSACRTVKAPGYFDERAAAFDGTVAAALATADTAALIGLDARLASELMALGRAPWQVLAGAAEGAGLKGRLLREEAPYGVGYFVALWS</sequence>
<dbReference type="SUPFAM" id="SSF53213">
    <property type="entry name" value="LigB-like"/>
    <property type="match status" value="1"/>
</dbReference>
<keyword evidence="2" id="KW-1185">Reference proteome</keyword>
<accession>A0A917ZRR8</accession>
<evidence type="ECO:0000313" key="1">
    <source>
        <dbReference type="EMBL" id="GGO91493.1"/>
    </source>
</evidence>
<name>A0A917ZRR8_9ACTN</name>
<protein>
    <recommendedName>
        <fullName evidence="3">Extradiol ring-cleavage dioxygenase class III enzyme subunit B domain-containing protein</fullName>
    </recommendedName>
</protein>
<dbReference type="Gene3D" id="3.40.830.10">
    <property type="entry name" value="LigB-like"/>
    <property type="match status" value="1"/>
</dbReference>